<dbReference type="EMBL" id="JBHSPX010000004">
    <property type="protein sequence ID" value="MFC6063499.1"/>
    <property type="molecule type" value="Genomic_DNA"/>
</dbReference>
<feature type="domain" description="Alpha-L-rhamnosidase C-terminal" evidence="7">
    <location>
        <begin position="675"/>
        <end position="749"/>
    </location>
</feature>
<evidence type="ECO:0000313" key="9">
    <source>
        <dbReference type="Proteomes" id="UP001596139"/>
    </source>
</evidence>
<dbReference type="SUPFAM" id="SSF48208">
    <property type="entry name" value="Six-hairpin glycosidases"/>
    <property type="match status" value="1"/>
</dbReference>
<feature type="domain" description="Alpha-L-rhamnosidase six-hairpin glycosidase" evidence="6">
    <location>
        <begin position="315"/>
        <end position="673"/>
    </location>
</feature>
<reference evidence="9" key="1">
    <citation type="journal article" date="2019" name="Int. J. Syst. Evol. Microbiol.">
        <title>The Global Catalogue of Microorganisms (GCM) 10K type strain sequencing project: providing services to taxonomists for standard genome sequencing and annotation.</title>
        <authorList>
            <consortium name="The Broad Institute Genomics Platform"/>
            <consortium name="The Broad Institute Genome Sequencing Center for Infectious Disease"/>
            <person name="Wu L."/>
            <person name="Ma J."/>
        </authorList>
    </citation>
    <scope>NUCLEOTIDE SEQUENCE [LARGE SCALE GENOMIC DNA]</scope>
    <source>
        <strain evidence="9">CGMCC 1.15180</strain>
    </source>
</reference>
<evidence type="ECO:0000256" key="2">
    <source>
        <dbReference type="ARBA" id="ARBA00012652"/>
    </source>
</evidence>
<dbReference type="PANTHER" id="PTHR33307:SF6">
    <property type="entry name" value="ALPHA-RHAMNOSIDASE (EUROFUNG)-RELATED"/>
    <property type="match status" value="1"/>
</dbReference>
<gene>
    <name evidence="8" type="ORF">ACFP4F_13160</name>
</gene>
<dbReference type="Pfam" id="PF05592">
    <property type="entry name" value="Bac_rhamnosid"/>
    <property type="match status" value="1"/>
</dbReference>
<sequence length="753" mass="82779">MLDNATMITAGTDRAAAVVLHRTVALDAPRSQVTAARLRASAHGVYEARIDGRPVSGSVLDPGWTSYEWRLEVQTYDVTHLLDNDNNNGDDHDRHHTLGIHVLLGNGWWRGDLGFEGANANYGEEIGFIGELEITFADGHTQSVPTDTSWSGRTSEVLENSLYNGERIDARLRGTGVPLEVRETAFDRATLVARTGPQATRQEVLRPQRIWTSPQGRTLVDFGQNLVGWVRLRATGPAGTEIVVRHAEVLEDDELGTRPLRAAKATDTFVLSGGDDEFEPTLTFHGFRYAEVTGYPGRLTEDALEAVVVHSDMARIGTFTCSHDLVNRLVENSVWGQKGNFLHVPTDCPQRDERLGWTGDIAAYAATASFQYDTSGFLHRWLLDLAEETRHAGPDGVPHVVPDVLKHGNFSDPALFEKWNGPTAIWGDAAVWVPQALWEAYGDREQLAAHYPGMVLHLESVLPLLSENGLWDKGFQFGDWLDPDASPHEPWAAKADAGVVATACLYRSASFAAETARLIGEDADAARWEELADRTKEAFRQYYVEDGGRIRSDCATVYALAICFGLLDDATRAAAGRRLAEVVRDRDYRVTTGFAGTPFVTWALSETGHVDDAYRLLLETECPSWLYPVTKGATTIWERWDSMLPDGKINPGEMTSFNHYALGAVADWLYKVVAGIQPAAPGYARLRIAPTPGPGLDWAGATLRTPHGRVESHWRRTESGVEVRVVIPPGVEADVLLPDGSTTTVTGGEHVFR</sequence>
<name>A0ABW1MI62_9ACTN</name>
<dbReference type="RefSeq" id="WP_031057635.1">
    <property type="nucleotide sequence ID" value="NZ_JBHSPX010000004.1"/>
</dbReference>
<dbReference type="Gene3D" id="1.50.10.10">
    <property type="match status" value="1"/>
</dbReference>
<dbReference type="InterPro" id="IPR013737">
    <property type="entry name" value="Bac_rhamnosid_N"/>
</dbReference>
<dbReference type="InterPro" id="IPR008902">
    <property type="entry name" value="Rhamnosid_concanavalin"/>
</dbReference>
<dbReference type="Pfam" id="PF17390">
    <property type="entry name" value="Bac_rhamnosid_C"/>
    <property type="match status" value="1"/>
</dbReference>
<comment type="caution">
    <text evidence="8">The sequence shown here is derived from an EMBL/GenBank/DDBJ whole genome shotgun (WGS) entry which is preliminary data.</text>
</comment>
<dbReference type="Proteomes" id="UP001596139">
    <property type="component" value="Unassembled WGS sequence"/>
</dbReference>
<dbReference type="EC" id="3.2.1.40" evidence="2"/>
<proteinExistence type="predicted"/>
<evidence type="ECO:0000259" key="5">
    <source>
        <dbReference type="Pfam" id="PF08531"/>
    </source>
</evidence>
<dbReference type="InterPro" id="IPR035398">
    <property type="entry name" value="Bac_rhamnosid_C"/>
</dbReference>
<comment type="catalytic activity">
    <reaction evidence="1">
        <text>Hydrolysis of terminal non-reducing alpha-L-rhamnose residues in alpha-L-rhamnosides.</text>
        <dbReference type="EC" id="3.2.1.40"/>
    </reaction>
</comment>
<dbReference type="InterPro" id="IPR008928">
    <property type="entry name" value="6-hairpin_glycosidase_sf"/>
</dbReference>
<evidence type="ECO:0000259" key="4">
    <source>
        <dbReference type="Pfam" id="PF05592"/>
    </source>
</evidence>
<dbReference type="GO" id="GO:0016787">
    <property type="term" value="F:hydrolase activity"/>
    <property type="evidence" value="ECO:0007669"/>
    <property type="project" value="UniProtKB-KW"/>
</dbReference>
<dbReference type="Gene3D" id="2.60.120.260">
    <property type="entry name" value="Galactose-binding domain-like"/>
    <property type="match status" value="2"/>
</dbReference>
<evidence type="ECO:0000313" key="8">
    <source>
        <dbReference type="EMBL" id="MFC6063499.1"/>
    </source>
</evidence>
<protein>
    <recommendedName>
        <fullName evidence="2">alpha-L-rhamnosidase</fullName>
        <ecNumber evidence="2">3.2.1.40</ecNumber>
    </recommendedName>
</protein>
<organism evidence="8 9">
    <name type="scientific">Streptomyces ochraceiscleroticus</name>
    <dbReference type="NCBI Taxonomy" id="47761"/>
    <lineage>
        <taxon>Bacteria</taxon>
        <taxon>Bacillati</taxon>
        <taxon>Actinomycetota</taxon>
        <taxon>Actinomycetes</taxon>
        <taxon>Kitasatosporales</taxon>
        <taxon>Streptomycetaceae</taxon>
        <taxon>Streptomyces</taxon>
    </lineage>
</organism>
<feature type="domain" description="Alpha-L-rhamnosidase concanavalin-like" evidence="4">
    <location>
        <begin position="213"/>
        <end position="310"/>
    </location>
</feature>
<dbReference type="Gene3D" id="2.60.420.10">
    <property type="entry name" value="Maltose phosphorylase, domain 3"/>
    <property type="match status" value="1"/>
</dbReference>
<evidence type="ECO:0000256" key="1">
    <source>
        <dbReference type="ARBA" id="ARBA00001445"/>
    </source>
</evidence>
<dbReference type="InterPro" id="IPR012341">
    <property type="entry name" value="6hp_glycosidase-like_sf"/>
</dbReference>
<evidence type="ECO:0000259" key="7">
    <source>
        <dbReference type="Pfam" id="PF17390"/>
    </source>
</evidence>
<keyword evidence="3 8" id="KW-0378">Hydrolase</keyword>
<evidence type="ECO:0000259" key="6">
    <source>
        <dbReference type="Pfam" id="PF17389"/>
    </source>
</evidence>
<feature type="domain" description="Bacterial alpha-L-rhamnosidase N-terminal" evidence="5">
    <location>
        <begin position="32"/>
        <end position="176"/>
    </location>
</feature>
<dbReference type="InterPro" id="IPR016007">
    <property type="entry name" value="Alpha_rhamnosid"/>
</dbReference>
<dbReference type="Pfam" id="PF08531">
    <property type="entry name" value="Bac_rhamnosid_N"/>
    <property type="match status" value="1"/>
</dbReference>
<keyword evidence="9" id="KW-1185">Reference proteome</keyword>
<evidence type="ECO:0000256" key="3">
    <source>
        <dbReference type="ARBA" id="ARBA00022801"/>
    </source>
</evidence>
<accession>A0ABW1MI62</accession>
<dbReference type="Pfam" id="PF17389">
    <property type="entry name" value="Bac_rhamnosid6H"/>
    <property type="match status" value="1"/>
</dbReference>
<dbReference type="InterPro" id="IPR035396">
    <property type="entry name" value="Bac_rhamnosid6H"/>
</dbReference>
<dbReference type="PANTHER" id="PTHR33307">
    <property type="entry name" value="ALPHA-RHAMNOSIDASE (EUROFUNG)"/>
    <property type="match status" value="1"/>
</dbReference>